<gene>
    <name evidence="8" type="ORF">IMZ08_00285</name>
</gene>
<feature type="transmembrane region" description="Helical" evidence="6">
    <location>
        <begin position="287"/>
        <end position="308"/>
    </location>
</feature>
<dbReference type="Pfam" id="PF07690">
    <property type="entry name" value="MFS_1"/>
    <property type="match status" value="1"/>
</dbReference>
<proteinExistence type="predicted"/>
<dbReference type="InterPro" id="IPR020846">
    <property type="entry name" value="MFS_dom"/>
</dbReference>
<feature type="transmembrane region" description="Helical" evidence="6">
    <location>
        <begin position="45"/>
        <end position="64"/>
    </location>
</feature>
<feature type="transmembrane region" description="Helical" evidence="6">
    <location>
        <begin position="102"/>
        <end position="122"/>
    </location>
</feature>
<dbReference type="PROSITE" id="PS50850">
    <property type="entry name" value="MFS"/>
    <property type="match status" value="1"/>
</dbReference>
<feature type="transmembrane region" description="Helical" evidence="6">
    <location>
        <begin position="351"/>
        <end position="374"/>
    </location>
</feature>
<keyword evidence="5 6" id="KW-0472">Membrane</keyword>
<dbReference type="RefSeq" id="WP_193534058.1">
    <property type="nucleotide sequence ID" value="NZ_JADCLJ010000002.1"/>
</dbReference>
<evidence type="ECO:0000313" key="9">
    <source>
        <dbReference type="Proteomes" id="UP001516662"/>
    </source>
</evidence>
<feature type="transmembrane region" description="Helical" evidence="6">
    <location>
        <begin position="134"/>
        <end position="156"/>
    </location>
</feature>
<comment type="caution">
    <text evidence="8">The sequence shown here is derived from an EMBL/GenBank/DDBJ whole genome shotgun (WGS) entry which is preliminary data.</text>
</comment>
<name>A0ABR9QDB9_9BACI</name>
<dbReference type="CDD" id="cd17353">
    <property type="entry name" value="MFS_OFA_like"/>
    <property type="match status" value="1"/>
</dbReference>
<evidence type="ECO:0000313" key="8">
    <source>
        <dbReference type="EMBL" id="MBE4906492.1"/>
    </source>
</evidence>
<feature type="transmembrane region" description="Helical" evidence="6">
    <location>
        <begin position="314"/>
        <end position="339"/>
    </location>
</feature>
<evidence type="ECO:0000256" key="3">
    <source>
        <dbReference type="ARBA" id="ARBA00022692"/>
    </source>
</evidence>
<dbReference type="EMBL" id="JADCLJ010000002">
    <property type="protein sequence ID" value="MBE4906492.1"/>
    <property type="molecule type" value="Genomic_DNA"/>
</dbReference>
<dbReference type="Proteomes" id="UP001516662">
    <property type="component" value="Unassembled WGS sequence"/>
</dbReference>
<feature type="transmembrane region" description="Helical" evidence="6">
    <location>
        <begin position="76"/>
        <end position="96"/>
    </location>
</feature>
<reference evidence="8 9" key="1">
    <citation type="submission" date="2020-10" db="EMBL/GenBank/DDBJ databases">
        <title>Bacillus sp. HD4P25, an endophyte from a halophyte.</title>
        <authorList>
            <person name="Sun J.-Q."/>
        </authorList>
    </citation>
    <scope>NUCLEOTIDE SEQUENCE [LARGE SCALE GENOMIC DNA]</scope>
    <source>
        <strain evidence="8 9">YIM 93174</strain>
    </source>
</reference>
<feature type="transmembrane region" description="Helical" evidence="6">
    <location>
        <begin position="168"/>
        <end position="186"/>
    </location>
</feature>
<keyword evidence="2" id="KW-0813">Transport</keyword>
<dbReference type="InterPro" id="IPR036259">
    <property type="entry name" value="MFS_trans_sf"/>
</dbReference>
<organism evidence="8 9">
    <name type="scientific">Litchfieldia luteola</name>
    <dbReference type="NCBI Taxonomy" id="682179"/>
    <lineage>
        <taxon>Bacteria</taxon>
        <taxon>Bacillati</taxon>
        <taxon>Bacillota</taxon>
        <taxon>Bacilli</taxon>
        <taxon>Bacillales</taxon>
        <taxon>Bacillaceae</taxon>
        <taxon>Litchfieldia</taxon>
    </lineage>
</organism>
<comment type="subcellular location">
    <subcellularLocation>
        <location evidence="1">Cell membrane</location>
        <topology evidence="1">Multi-pass membrane protein</topology>
    </subcellularLocation>
</comment>
<protein>
    <submittedName>
        <fullName evidence="8">OFA family MFS transporter</fullName>
    </submittedName>
</protein>
<dbReference type="InterPro" id="IPR050327">
    <property type="entry name" value="Proton-linked_MCT"/>
</dbReference>
<evidence type="ECO:0000256" key="5">
    <source>
        <dbReference type="ARBA" id="ARBA00023136"/>
    </source>
</evidence>
<dbReference type="Gene3D" id="1.20.1250.20">
    <property type="entry name" value="MFS general substrate transporter like domains"/>
    <property type="match status" value="2"/>
</dbReference>
<accession>A0ABR9QDB9</accession>
<feature type="transmembrane region" description="Helical" evidence="6">
    <location>
        <begin position="255"/>
        <end position="275"/>
    </location>
</feature>
<dbReference type="PANTHER" id="PTHR11360:SF317">
    <property type="entry name" value="MAJOR FACILITATOR SUPERFAMILY (MFS) PROFILE DOMAIN-CONTAINING PROTEIN-RELATED"/>
    <property type="match status" value="1"/>
</dbReference>
<feature type="domain" description="Major facilitator superfamily (MFS) profile" evidence="7">
    <location>
        <begin position="1"/>
        <end position="406"/>
    </location>
</feature>
<keyword evidence="3 6" id="KW-0812">Transmembrane</keyword>
<evidence type="ECO:0000256" key="1">
    <source>
        <dbReference type="ARBA" id="ARBA00004651"/>
    </source>
</evidence>
<keyword evidence="4 6" id="KW-1133">Transmembrane helix</keyword>
<evidence type="ECO:0000256" key="4">
    <source>
        <dbReference type="ARBA" id="ARBA00022989"/>
    </source>
</evidence>
<dbReference type="SUPFAM" id="SSF103473">
    <property type="entry name" value="MFS general substrate transporter"/>
    <property type="match status" value="1"/>
</dbReference>
<dbReference type="InterPro" id="IPR011701">
    <property type="entry name" value="MFS"/>
</dbReference>
<dbReference type="PANTHER" id="PTHR11360">
    <property type="entry name" value="MONOCARBOXYLATE TRANSPORTER"/>
    <property type="match status" value="1"/>
</dbReference>
<evidence type="ECO:0000259" key="7">
    <source>
        <dbReference type="PROSITE" id="PS50850"/>
    </source>
</evidence>
<sequence length="428" mass="46165">MITNKNRWLIAISAIAIHLSIGSTYAYSVYSKPIGESIGWKATEVSLAFTIAIAFLGLSAATFGRMVERIGPRKSAMIAAVLFSTGQVGAGFAVSIESLPLFLIMYGVVGGIGLGIGYISPVSTLVKWFPDRRGLATGMAVFGFGAGALVTSPIAARLIESVGVHTTFYILGTCYFILMLSGASYITRPPQGWAPKVQATIKESNTKKPKEDLAQLTANEAIKTKRFWLLWGMIFINISSGIMIISVASPLSQEMVGLNVAAAASMVGLMGIFNGGGRIGWSSASDYIQRPTVFLIFFSIQIFAFLTLPHVTNVILFQILIFSIMTVYGGGFATLPAFIGDMFGTKELGAIHGYILTAWSLAGVVGPIVVSYIHDSTGTYTPAFLVFTLLLVVALFLTILIRYDIQKIKHHKKIKELNVVAQYNDTMH</sequence>
<feature type="transmembrane region" description="Helical" evidence="6">
    <location>
        <begin position="228"/>
        <end position="249"/>
    </location>
</feature>
<feature type="transmembrane region" description="Helical" evidence="6">
    <location>
        <begin position="380"/>
        <end position="403"/>
    </location>
</feature>
<evidence type="ECO:0000256" key="2">
    <source>
        <dbReference type="ARBA" id="ARBA00022448"/>
    </source>
</evidence>
<keyword evidence="9" id="KW-1185">Reference proteome</keyword>
<evidence type="ECO:0000256" key="6">
    <source>
        <dbReference type="SAM" id="Phobius"/>
    </source>
</evidence>